<feature type="compositionally biased region" description="Basic and acidic residues" evidence="3">
    <location>
        <begin position="173"/>
        <end position="211"/>
    </location>
</feature>
<dbReference type="InterPro" id="IPR018056">
    <property type="entry name" value="Kringle_CS"/>
</dbReference>
<keyword evidence="4" id="KW-0812">Transmembrane</keyword>
<dbReference type="InterPro" id="IPR038178">
    <property type="entry name" value="Kringle_sf"/>
</dbReference>
<dbReference type="VEuPathDB" id="ToxoDB:TGRUB_261080"/>
<dbReference type="PROSITE" id="PS00021">
    <property type="entry name" value="KRINGLE_1"/>
    <property type="match status" value="1"/>
</dbReference>
<feature type="transmembrane region" description="Helical" evidence="4">
    <location>
        <begin position="2630"/>
        <end position="2655"/>
    </location>
</feature>
<keyword evidence="2" id="KW-1015">Disulfide bond</keyword>
<dbReference type="PROSITE" id="PS50070">
    <property type="entry name" value="KRINGLE_2"/>
    <property type="match status" value="1"/>
</dbReference>
<dbReference type="GO" id="GO:0004252">
    <property type="term" value="F:serine-type endopeptidase activity"/>
    <property type="evidence" value="ECO:0007669"/>
    <property type="project" value="UniProtKB-EC"/>
</dbReference>
<feature type="region of interest" description="Disordered" evidence="3">
    <location>
        <begin position="3049"/>
        <end position="3101"/>
    </location>
</feature>
<feature type="transmembrane region" description="Helical" evidence="4">
    <location>
        <begin position="2229"/>
        <end position="2253"/>
    </location>
</feature>
<dbReference type="EMBL" id="AFYV02000318">
    <property type="protein sequence ID" value="KFG65370.1"/>
    <property type="molecule type" value="Genomic_DNA"/>
</dbReference>
<evidence type="ECO:0000313" key="6">
    <source>
        <dbReference type="EMBL" id="KFG65370.1"/>
    </source>
</evidence>
<protein>
    <submittedName>
        <fullName evidence="6">Kringle domain-containing protein</fullName>
        <ecNumber evidence="6">3.4.21.7</ecNumber>
    </submittedName>
</protein>
<feature type="transmembrane region" description="Helical" evidence="4">
    <location>
        <begin position="2274"/>
        <end position="2296"/>
    </location>
</feature>
<dbReference type="InterPro" id="IPR011641">
    <property type="entry name" value="Tyr-kin_ephrin_A/B_rcpt-like"/>
</dbReference>
<dbReference type="Gene3D" id="2.10.50.10">
    <property type="entry name" value="Tumor Necrosis Factor Receptor, subunit A, domain 2"/>
    <property type="match status" value="6"/>
</dbReference>
<dbReference type="InterPro" id="IPR000001">
    <property type="entry name" value="Kringle"/>
</dbReference>
<dbReference type="SUPFAM" id="SSF57184">
    <property type="entry name" value="Growth factor receptor domain"/>
    <property type="match status" value="3"/>
</dbReference>
<gene>
    <name evidence="6" type="ORF">TGRUB_261080</name>
</gene>
<dbReference type="InterPro" id="IPR056048">
    <property type="entry name" value="CRMPA/B-like_DUF7631"/>
</dbReference>
<dbReference type="Gene3D" id="2.40.20.10">
    <property type="entry name" value="Plasminogen Kringle 4"/>
    <property type="match status" value="1"/>
</dbReference>
<sequence>MDSASTSMSRVHPSGVYRRPLLPSGGPRSTSERDERVDLSGCPRHVERGTCLSLPPSFSAAAVDACLDSRCQVLSTAASGGCIQSATEHLRVSTRPCVASTHANSGTFAAVRSRVKRGQALSLFLLFSSSPLLLLLLLHQFFISSLHTETVLGSPLLPALAVEVSSPEALKTTFEEREADSHRGSRDGEKVSGSRDIRFEEQEIRSRDGKEILFPSPHGDQPSGAGAWTAEGRRKKRSFYRDHIERGTSHPAFSFFSDPTSRFVLDPHLPASHASTCERGASCSPVDAIQPVFVSPSHSGNESEKAERARLEQSTPAKLWRPPKVFAEAFASERRQTDTGLLSLHGDVAFRSPGFTVSIKRQAQKEWEREQLREKLLAEGGDLSMLEVQDDNDSGEIYLYSSMQLALDRQCVSQAEAMKTDWSYVRLHASNFYCFSKDDLNFETTGQHCVDSCSQTVACAGVPTTRAIRNITDTAKLPDNILGRNWPLKHCVTSRLQDALNEVCGSPESIYRVVNDVAGCVPVESIDWTEASPVCVDDCNKVVNCYGQVTNADQMVPFTSDQRAMLETRKKSTCLCDETLEQGKLYRGCQTRTRTGRECQRWDVDSPHEHFELREAHNYCRNVNAEAEIWCYTTDPHVRFDFCDPLGVSERFVQPGETVDIVISGVDLSPHYSLRIYKGSETNVCGANNGQRAPAAFKDWGVERHFLPKYSVTDGTISLLTWPDLGIEPTATGKIALCACNFFGFLASNWNGATPCSQDSHFNVQLGVLHVIGPVHASGGEVQMISGVPHEFTVRGAGLRTVDTLVAVGDRTGVMCTSPNFFQMQLELLRGVGDGAFAVFTKGIATGENQYVKTGFKSVTSDGLLATTGDLTLLATGHYCLCWQGTNNGQRAYGLVDKLVVTGVDLSLTYRSVYSPSAGSASQKLFSTFIHTYRLSKDFADDALTVRTATKTPCEGTVVAQSRKIEKEYRSTTQMATEKLLYKAKYMSVKNLPESSTTYSEMLHVCLKSPNGEVLQFLGESSISEYYSYPFHDFVFPETLHVRTPSSVYSYTVSEFSNLGLHWGTVERDGEVVIGNFLDFFTANPFSKVLHFWLSHSGNVITAWAFSASDPSPTLMATFKSEFPVGMALHTTANFVHLYLLKGQTPATLFVMDVTVPSTGLSPEALIHALDPGQAGLVEPSNIVLIYEGEEDESDPVVVLVDSGTGYIHLFDHDLQEVGKSNGQEALAQPLVKPTDLHCLRKTEGSGTVSSVWDCFATDVGLPRVIYFSIDASTKEFRFLTTYSGEGTKDGVNTNLRGPISVVAHYFSGKTLIYVAEAASAYPLLLTKVDEEETLHYYAYLSQNSVGSSSTVGRLSLLHFSDDNSSLEHVSLATFRDAWRGAEVQIVSLDTTATVPNFRYHPHEWYTVGDTHSLEPSVIGLGTLKGVRKFALSTEIPNAAYVHSIASVDPNTGVVKLELTHIQRASVEIQVIAQGMVSQMTTTFKFNVACKDGYYYSQGMCVRCAAGTYNSVNLIKADPASSWAKCRKCGENHTTVAEGSISEDQCQCQLGFHIPDESEEGAKCEPCPAGMWKDTVANTGCIGSCPAHSSTTVVGAKSAEERRCECDAGYYFVGESVLNQECVLAEKGYFSEGGFEAERVPCPQHSTTNPNDDPSFVSRNLEACVCEKGYTPASLQSLEDSSSPEWKLMEWLKIHPKHTQLAKSQVCVPCGRGFYKDSIGAHACTPCPLNSFAATSVATSAAECELCQPGYYQTGNSDVPCGECPEGHFCVGSEPTVSSLSQYAGAKIMCPDNTATVPPNAQNDHPYKCMCQEGFEFSKVDSVTPTVICQPARVGDYKGVVSNTPGQRCPSGSSTQSTGSVSLEDCICTPGYFFSEASGECTECPVGFYCPGGRDSLTASHTMPVQCPAETNTRGTMSATSAECVCDKGYYRFSSQVNSGDIVCRPCPANSFKDWVGNDVCKACSENSGTEQTGANSASQCLCSRGFYYDISQAECVACSNPLKYCPGGEVECEEEEDNCVNGKKPAEPQACPPHTRITAGYDTPWSLDDCKCDPGFAYESGSAADGEKRCEPCSAGSYKSSVQDGPCNGLCGTSSTSFPGAQTQSQCFCEEGTYFAADACHTCPIGAFCGGGLLEEAEAKLREDSSFTGITSADHVKPFAEAGYFLNKLKEELESPNDWQFTECPIQNACLSHGVCSETMTEYLCSECRRGYTNTFSKGEICTSCPSMVWNIVCLMGYYLATLLFNIVMTYMNVAAGFNRRSIHSIVIKIASNYLTGISVLSVIDFSTIAFPSWITDLTATVTETVSAKHSTRLMSVDCLLRDNFDLSFSESFFYTMVFYALIPIALPIVATIIMSIIVYRVRAWYHNSTQRKLELLKQTMQYGLYSLAQQLKEKYEEDRVFMIFRYIALPGESIFRRAAKFMEDMIPIYVTVLFFVYSSTTRNMLSLLDCTYIDFGRAHQAKYFLRAAMSVECTDILSGPYFKFFAVGITGLLVWSIGIPLSCFLVLYVNRKTLNSRETRLKYGFLHNGFVKKYWYWEMVVFARKFLVIVVSSVALIPSADKNGSRVWLAVVIAVIFLIIHLVTQPFDKRSYLTLDKLENHSMTIWTITLIVLAMMIGSDFSGSVNMALLLFVAVLSCMFILEVGVSLMFAYFDNVRTQQTFFRVPVIGYVFRFFARLSEKRRAREPIVVFDTENEVIQLVAAKRQTWTLFRALRKNINLAERNYFIKVMSESLGFAVVHMKLDVIPGSFLEFALRLGLAFHRVEEVSQQNKKSLQAIADGDLSQLADWSNNEHKRKDLSESAKTSQKKLATELDTFYTDMEEKFAAKDETPTAEEKTEEQDERLHDLEGELVSDTELEQMKKTMTEAEEAEEDEDRGDDAAYLRNLQDFTNDITGEDEETMYLFDQDMMTRGIALSELYLALLKLQMQDSNTINSQFDAFRLRKQIQADEFSEALQKRNRKLKVMREALESLVLSSGTSLAELGMTEEAFQSKQAELQKLNAEIEKLKTRLQELKDNPDSYREGGDVEREEDWVDEDRAAEIEKIQEENARRKLEKEEREEADREICMTGEDMENAGWFGEDDTATIDDSSDAPLPEGTFRLIGQDAETWDEFGYSSSKGNYEAAPDDGL</sequence>
<keyword evidence="4" id="KW-0472">Membrane</keyword>
<evidence type="ECO:0000256" key="1">
    <source>
        <dbReference type="ARBA" id="ARBA00022572"/>
    </source>
</evidence>
<evidence type="ECO:0000313" key="7">
    <source>
        <dbReference type="Proteomes" id="UP000028834"/>
    </source>
</evidence>
<evidence type="ECO:0000256" key="4">
    <source>
        <dbReference type="SAM" id="Phobius"/>
    </source>
</evidence>
<dbReference type="Pfam" id="PF24633">
    <property type="entry name" value="DUF7630"/>
    <property type="match status" value="1"/>
</dbReference>
<name>A0A086M902_TOXGO</name>
<dbReference type="Pfam" id="PF24634">
    <property type="entry name" value="DUF7631"/>
    <property type="match status" value="1"/>
</dbReference>
<accession>A0A086M902</accession>
<feature type="compositionally biased region" description="Basic and acidic residues" evidence="3">
    <location>
        <begin position="3049"/>
        <end position="3069"/>
    </location>
</feature>
<feature type="transmembrane region" description="Helical" evidence="4">
    <location>
        <begin position="121"/>
        <end position="142"/>
    </location>
</feature>
<dbReference type="CDD" id="cd00108">
    <property type="entry name" value="KR"/>
    <property type="match status" value="1"/>
</dbReference>
<dbReference type="InterPro" id="IPR056047">
    <property type="entry name" value="CRMPA-like_DUF7630"/>
</dbReference>
<feature type="compositionally biased region" description="Acidic residues" evidence="3">
    <location>
        <begin position="3083"/>
        <end position="3094"/>
    </location>
</feature>
<dbReference type="PANTHER" id="PTHR11319">
    <property type="entry name" value="G PROTEIN-COUPLED RECEPTOR-RELATED"/>
    <property type="match status" value="1"/>
</dbReference>
<feature type="transmembrane region" description="Helical" evidence="4">
    <location>
        <begin position="2569"/>
        <end position="2585"/>
    </location>
</feature>
<keyword evidence="1" id="KW-0420">Kringle</keyword>
<comment type="caution">
    <text evidence="6">The sequence shown here is derived from an EMBL/GenBank/DDBJ whole genome shotgun (WGS) entry which is preliminary data.</text>
</comment>
<dbReference type="SMART" id="SM01411">
    <property type="entry name" value="Ephrin_rec_like"/>
    <property type="match status" value="9"/>
</dbReference>
<dbReference type="SUPFAM" id="SSF57440">
    <property type="entry name" value="Kringle-like"/>
    <property type="match status" value="1"/>
</dbReference>
<feature type="region of interest" description="Disordered" evidence="3">
    <location>
        <begin position="173"/>
        <end position="232"/>
    </location>
</feature>
<feature type="transmembrane region" description="Helical" evidence="4">
    <location>
        <begin position="2486"/>
        <end position="2511"/>
    </location>
</feature>
<dbReference type="Gene3D" id="3.90.640.70">
    <property type="match status" value="2"/>
</dbReference>
<evidence type="ECO:0000256" key="3">
    <source>
        <dbReference type="SAM" id="MobiDB-lite"/>
    </source>
</evidence>
<feature type="compositionally biased region" description="Basic and acidic residues" evidence="3">
    <location>
        <begin position="2827"/>
        <end position="2838"/>
    </location>
</feature>
<reference evidence="6 7" key="1">
    <citation type="submission" date="2014-05" db="EMBL/GenBank/DDBJ databases">
        <authorList>
            <person name="Sibley D."/>
            <person name="Venepally P."/>
            <person name="Karamycheva S."/>
            <person name="Hadjithomas M."/>
            <person name="Khan A."/>
            <person name="Brunk B."/>
            <person name="Roos D."/>
            <person name="Caler E."/>
            <person name="Lorenzi H."/>
        </authorList>
    </citation>
    <scope>NUCLEOTIDE SEQUENCE [LARGE SCALE GENOMIC DNA]</scope>
    <source>
        <strain evidence="6 7">RUB</strain>
    </source>
</reference>
<keyword evidence="6" id="KW-0378">Hydrolase</keyword>
<feature type="transmembrane region" description="Helical" evidence="4">
    <location>
        <begin position="2334"/>
        <end position="2361"/>
    </location>
</feature>
<feature type="region of interest" description="Disordered" evidence="3">
    <location>
        <begin position="1"/>
        <end position="39"/>
    </location>
</feature>
<dbReference type="SMART" id="SM00130">
    <property type="entry name" value="KR"/>
    <property type="match status" value="1"/>
</dbReference>
<keyword evidence="4" id="KW-1133">Transmembrane helix</keyword>
<feature type="transmembrane region" description="Helical" evidence="4">
    <location>
        <begin position="2605"/>
        <end position="2623"/>
    </location>
</feature>
<evidence type="ECO:0000259" key="5">
    <source>
        <dbReference type="PROSITE" id="PS50070"/>
    </source>
</evidence>
<proteinExistence type="predicted"/>
<feature type="region of interest" description="Disordered" evidence="3">
    <location>
        <begin position="2827"/>
        <end position="2847"/>
    </location>
</feature>
<organism evidence="6 7">
    <name type="scientific">Toxoplasma gondii RUB</name>
    <dbReference type="NCBI Taxonomy" id="935652"/>
    <lineage>
        <taxon>Eukaryota</taxon>
        <taxon>Sar</taxon>
        <taxon>Alveolata</taxon>
        <taxon>Apicomplexa</taxon>
        <taxon>Conoidasida</taxon>
        <taxon>Coccidia</taxon>
        <taxon>Eucoccidiorida</taxon>
        <taxon>Eimeriorina</taxon>
        <taxon>Sarcocystidae</taxon>
        <taxon>Toxoplasma</taxon>
    </lineage>
</organism>
<dbReference type="EC" id="3.4.21.7" evidence="6"/>
<feature type="compositionally biased region" description="Basic and acidic residues" evidence="3">
    <location>
        <begin position="30"/>
        <end position="39"/>
    </location>
</feature>
<dbReference type="OrthoDB" id="411811at2759"/>
<dbReference type="PANTHER" id="PTHR11319:SF35">
    <property type="entry name" value="OUTER MEMBRANE PROTEIN PMPC-RELATED"/>
    <property type="match status" value="1"/>
</dbReference>
<evidence type="ECO:0000256" key="2">
    <source>
        <dbReference type="ARBA" id="ARBA00023157"/>
    </source>
</evidence>
<dbReference type="InterPro" id="IPR013806">
    <property type="entry name" value="Kringle-like"/>
</dbReference>
<dbReference type="InterPro" id="IPR009030">
    <property type="entry name" value="Growth_fac_rcpt_cys_sf"/>
</dbReference>
<dbReference type="Pfam" id="PF07699">
    <property type="entry name" value="Ephrin_rec_like"/>
    <property type="match status" value="4"/>
</dbReference>
<feature type="domain" description="Kringle" evidence="5">
    <location>
        <begin position="577"/>
        <end position="644"/>
    </location>
</feature>
<dbReference type="Pfam" id="PF00051">
    <property type="entry name" value="Kringle"/>
    <property type="match status" value="1"/>
</dbReference>
<dbReference type="Proteomes" id="UP000028834">
    <property type="component" value="Unassembled WGS sequence"/>
</dbReference>